<dbReference type="AlphaFoldDB" id="A0A5M8FQ27"/>
<dbReference type="InterPro" id="IPR022516">
    <property type="entry name" value="CHP03798_Ocin"/>
</dbReference>
<evidence type="ECO:0000259" key="2">
    <source>
        <dbReference type="Pfam" id="PF07862"/>
    </source>
</evidence>
<dbReference type="Proteomes" id="UP000322981">
    <property type="component" value="Unassembled WGS sequence"/>
</dbReference>
<evidence type="ECO:0000256" key="1">
    <source>
        <dbReference type="SAM" id="MobiDB-lite"/>
    </source>
</evidence>
<keyword evidence="4" id="KW-1185">Reference proteome</keyword>
<name>A0A5M8FQ27_9GAMM</name>
<gene>
    <name evidence="3" type="ORF">F2Q65_03060</name>
</gene>
<reference evidence="3 4" key="1">
    <citation type="submission" date="2019-09" db="EMBL/GenBank/DDBJ databases">
        <title>Whole-genome sequence of the purple sulfur bacterium Thiohalocapsa marina DSM 19078.</title>
        <authorList>
            <person name="Kyndt J.A."/>
            <person name="Meyer T.E."/>
        </authorList>
    </citation>
    <scope>NUCLEOTIDE SEQUENCE [LARGE SCALE GENOMIC DNA]</scope>
    <source>
        <strain evidence="3 4">DSM 19078</strain>
    </source>
</reference>
<dbReference type="Pfam" id="PF07862">
    <property type="entry name" value="Nif11"/>
    <property type="match status" value="1"/>
</dbReference>
<dbReference type="InterPro" id="IPR012903">
    <property type="entry name" value="Nif11"/>
</dbReference>
<accession>A0A5M8FQ27</accession>
<feature type="domain" description="Nif11" evidence="2">
    <location>
        <begin position="6"/>
        <end position="59"/>
    </location>
</feature>
<sequence>METNNMSVEAAKAFVQHIANTDAYESIADAFNAESKTWDADKLIAHGQAAGFEFSGADLATAMPSGEVSDEDLDQVAGGSQTSAARQQMRKQCGYG</sequence>
<feature type="region of interest" description="Disordered" evidence="1">
    <location>
        <begin position="63"/>
        <end position="96"/>
    </location>
</feature>
<proteinExistence type="predicted"/>
<organism evidence="3 4">
    <name type="scientific">Thiohalocapsa marina</name>
    <dbReference type="NCBI Taxonomy" id="424902"/>
    <lineage>
        <taxon>Bacteria</taxon>
        <taxon>Pseudomonadati</taxon>
        <taxon>Pseudomonadota</taxon>
        <taxon>Gammaproteobacteria</taxon>
        <taxon>Chromatiales</taxon>
        <taxon>Chromatiaceae</taxon>
        <taxon>Thiohalocapsa</taxon>
    </lineage>
</organism>
<protein>
    <submittedName>
        <fullName evidence="3">Nif11-like leader peptide family natural product</fullName>
    </submittedName>
</protein>
<dbReference type="EMBL" id="VWXX01000003">
    <property type="protein sequence ID" value="KAA6186889.1"/>
    <property type="molecule type" value="Genomic_DNA"/>
</dbReference>
<evidence type="ECO:0000313" key="3">
    <source>
        <dbReference type="EMBL" id="KAA6186889.1"/>
    </source>
</evidence>
<comment type="caution">
    <text evidence="3">The sequence shown here is derived from an EMBL/GenBank/DDBJ whole genome shotgun (WGS) entry which is preliminary data.</text>
</comment>
<dbReference type="NCBIfam" id="TIGR03798">
    <property type="entry name" value="leader_Nif11"/>
    <property type="match status" value="1"/>
</dbReference>
<evidence type="ECO:0000313" key="4">
    <source>
        <dbReference type="Proteomes" id="UP000322981"/>
    </source>
</evidence>